<dbReference type="Pfam" id="PF23562">
    <property type="entry name" value="AMP-binding_C_3"/>
    <property type="match status" value="1"/>
</dbReference>
<dbReference type="HOGENOM" id="CLU_002220_3_1_1"/>
<protein>
    <recommendedName>
        <fullName evidence="3">AMP-dependent synthetase/ligase domain-containing protein</fullName>
    </recommendedName>
</protein>
<dbReference type="Gene3D" id="3.40.50.12780">
    <property type="entry name" value="N-terminal domain of ligase-like"/>
    <property type="match status" value="1"/>
</dbReference>
<evidence type="ECO:0000313" key="6">
    <source>
        <dbReference type="Proteomes" id="UP000006039"/>
    </source>
</evidence>
<dbReference type="OrthoDB" id="429813at2759"/>
<evidence type="ECO:0000313" key="4">
    <source>
        <dbReference type="EMBL" id="EJT71508.1"/>
    </source>
</evidence>
<feature type="domain" description="AMP-dependent synthetase/ligase" evidence="3">
    <location>
        <begin position="34"/>
        <end position="355"/>
    </location>
</feature>
<dbReference type="RefSeq" id="XP_009226905.1">
    <property type="nucleotide sequence ID" value="XM_009228641.1"/>
</dbReference>
<dbReference type="SUPFAM" id="SSF56801">
    <property type="entry name" value="Acetyl-CoA synthetase-like"/>
    <property type="match status" value="1"/>
</dbReference>
<keyword evidence="6" id="KW-1185">Reference proteome</keyword>
<dbReference type="STRING" id="644352.J3PB92"/>
<dbReference type="AlphaFoldDB" id="J3PB92"/>
<reference evidence="6" key="1">
    <citation type="submission" date="2010-07" db="EMBL/GenBank/DDBJ databases">
        <title>The genome sequence of Gaeumannomyces graminis var. tritici strain R3-111a-1.</title>
        <authorList>
            <consortium name="The Broad Institute Genome Sequencing Platform"/>
            <person name="Ma L.-J."/>
            <person name="Dead R."/>
            <person name="Young S."/>
            <person name="Zeng Q."/>
            <person name="Koehrsen M."/>
            <person name="Alvarado L."/>
            <person name="Berlin A."/>
            <person name="Chapman S.B."/>
            <person name="Chen Z."/>
            <person name="Freedman E."/>
            <person name="Gellesch M."/>
            <person name="Goldberg J."/>
            <person name="Griggs A."/>
            <person name="Gujja S."/>
            <person name="Heilman E.R."/>
            <person name="Heiman D."/>
            <person name="Hepburn T."/>
            <person name="Howarth C."/>
            <person name="Jen D."/>
            <person name="Larson L."/>
            <person name="Mehta T."/>
            <person name="Neiman D."/>
            <person name="Pearson M."/>
            <person name="Roberts A."/>
            <person name="Saif S."/>
            <person name="Shea T."/>
            <person name="Shenoy N."/>
            <person name="Sisk P."/>
            <person name="Stolte C."/>
            <person name="Sykes S."/>
            <person name="Walk T."/>
            <person name="White J."/>
            <person name="Yandava C."/>
            <person name="Haas B."/>
            <person name="Nusbaum C."/>
            <person name="Birren B."/>
        </authorList>
    </citation>
    <scope>NUCLEOTIDE SEQUENCE [LARGE SCALE GENOMIC DNA]</scope>
    <source>
        <strain evidence="6">R3-111a-1</strain>
    </source>
</reference>
<dbReference type="PANTHER" id="PTHR43439:SF2">
    <property type="entry name" value="ENZYME, PUTATIVE (JCVI)-RELATED"/>
    <property type="match status" value="1"/>
</dbReference>
<reference evidence="4" key="2">
    <citation type="submission" date="2010-07" db="EMBL/GenBank/DDBJ databases">
        <authorList>
            <consortium name="The Broad Institute Genome Sequencing Platform"/>
            <consortium name="Broad Institute Genome Sequencing Center for Infectious Disease"/>
            <person name="Ma L.-J."/>
            <person name="Dead R."/>
            <person name="Young S."/>
            <person name="Zeng Q."/>
            <person name="Koehrsen M."/>
            <person name="Alvarado L."/>
            <person name="Berlin A."/>
            <person name="Chapman S.B."/>
            <person name="Chen Z."/>
            <person name="Freedman E."/>
            <person name="Gellesch M."/>
            <person name="Goldberg J."/>
            <person name="Griggs A."/>
            <person name="Gujja S."/>
            <person name="Heilman E.R."/>
            <person name="Heiman D."/>
            <person name="Hepburn T."/>
            <person name="Howarth C."/>
            <person name="Jen D."/>
            <person name="Larson L."/>
            <person name="Mehta T."/>
            <person name="Neiman D."/>
            <person name="Pearson M."/>
            <person name="Roberts A."/>
            <person name="Saif S."/>
            <person name="Shea T."/>
            <person name="Shenoy N."/>
            <person name="Sisk P."/>
            <person name="Stolte C."/>
            <person name="Sykes S."/>
            <person name="Walk T."/>
            <person name="White J."/>
            <person name="Yandava C."/>
            <person name="Haas B."/>
            <person name="Nusbaum C."/>
            <person name="Birren B."/>
        </authorList>
    </citation>
    <scope>NUCLEOTIDE SEQUENCE</scope>
    <source>
        <strain evidence="4">R3-111a-1</strain>
    </source>
</reference>
<keyword evidence="2" id="KW-0597">Phosphoprotein</keyword>
<reference evidence="5" key="5">
    <citation type="submission" date="2018-04" db="UniProtKB">
        <authorList>
            <consortium name="EnsemblFungi"/>
        </authorList>
    </citation>
    <scope>IDENTIFICATION</scope>
    <source>
        <strain evidence="5">R3-111a-1</strain>
    </source>
</reference>
<sequence>MTPIDMAAEMDRTLLPHRLKQLAETEPDRIWASCAVSQDVAKDGFRDFTLAQYARAVDRMSWHMEAALGGKSGTFETVMYFGLPDVRYGIVLMAAINTGYKVMFCSHFNSAYFNQSLCERTGCGAVLHSEGVAPTVDALLEALPSVRAVPVPGLAELVDLGGEDPVPPYPYDKNFDDGIDDPMFVTHTSGTTGLPKPVVMTQRSLIIASAWTKVPDLDGRPPVAKVMEEGRRCFLGFPLFQFSGVAMGLWEVFYRGKTLVLPCDQPGWAPPATLEQILEHGNLDCFVGIPYYLELMAKSPRMMKVVGTRLRYILYGGAALNPATGDLLAARCRHFFSCFGSTESGVAFTHLIGREDWAWFCFNEEQSGIRWEPQERLAHGDVVDVDGGVHELTYVRNDVVARSQPIFWHVADGGDTIRTADLFVKHPTKEHLWRYYARKDDMVVTKYGWNINPVMVEGEIAQHPAVRRVLVGGAGREAIFAIVELGEDDGSRGGGGEEEALGRVWASIGAQANAKLDKIAQLARERIILADAKNKPIPLTPKGNVLRAQALKLYAREIEEMYARAGGA</sequence>
<evidence type="ECO:0000256" key="1">
    <source>
        <dbReference type="ARBA" id="ARBA00022450"/>
    </source>
</evidence>
<evidence type="ECO:0000259" key="3">
    <source>
        <dbReference type="Pfam" id="PF00501"/>
    </source>
</evidence>
<dbReference type="eggNOG" id="ENOG502SJ01">
    <property type="taxonomic scope" value="Eukaryota"/>
</dbReference>
<organism evidence="4">
    <name type="scientific">Gaeumannomyces tritici (strain R3-111a-1)</name>
    <name type="common">Wheat and barley take-all root rot fungus</name>
    <name type="synonym">Gaeumannomyces graminis var. tritici</name>
    <dbReference type="NCBI Taxonomy" id="644352"/>
    <lineage>
        <taxon>Eukaryota</taxon>
        <taxon>Fungi</taxon>
        <taxon>Dikarya</taxon>
        <taxon>Ascomycota</taxon>
        <taxon>Pezizomycotina</taxon>
        <taxon>Sordariomycetes</taxon>
        <taxon>Sordariomycetidae</taxon>
        <taxon>Magnaporthales</taxon>
        <taxon>Magnaporthaceae</taxon>
        <taxon>Gaeumannomyces</taxon>
    </lineage>
</organism>
<reference evidence="5" key="4">
    <citation type="journal article" date="2015" name="G3 (Bethesda)">
        <title>Genome sequences of three phytopathogenic species of the Magnaporthaceae family of fungi.</title>
        <authorList>
            <person name="Okagaki L.H."/>
            <person name="Nunes C.C."/>
            <person name="Sailsbery J."/>
            <person name="Clay B."/>
            <person name="Brown D."/>
            <person name="John T."/>
            <person name="Oh Y."/>
            <person name="Young N."/>
            <person name="Fitzgerald M."/>
            <person name="Haas B.J."/>
            <person name="Zeng Q."/>
            <person name="Young S."/>
            <person name="Adiconis X."/>
            <person name="Fan L."/>
            <person name="Levin J.Z."/>
            <person name="Mitchell T.K."/>
            <person name="Okubara P.A."/>
            <person name="Farman M.L."/>
            <person name="Kohn L.M."/>
            <person name="Birren B."/>
            <person name="Ma L.-J."/>
            <person name="Dean R.A."/>
        </authorList>
    </citation>
    <scope>NUCLEOTIDE SEQUENCE</scope>
    <source>
        <strain evidence="5">R3-111a-1</strain>
    </source>
</reference>
<dbReference type="Proteomes" id="UP000006039">
    <property type="component" value="Unassembled WGS sequence"/>
</dbReference>
<dbReference type="InterPro" id="IPR000873">
    <property type="entry name" value="AMP-dep_synth/lig_dom"/>
</dbReference>
<dbReference type="InterPro" id="IPR020845">
    <property type="entry name" value="AMP-binding_CS"/>
</dbReference>
<dbReference type="VEuPathDB" id="FungiDB:GGTG_10765"/>
<reference evidence="4" key="3">
    <citation type="submission" date="2010-09" db="EMBL/GenBank/DDBJ databases">
        <title>Annotation of Gaeumannomyces graminis var. tritici R3-111a-1.</title>
        <authorList>
            <consortium name="The Broad Institute Genome Sequencing Platform"/>
            <person name="Ma L.-J."/>
            <person name="Dead R."/>
            <person name="Young S.K."/>
            <person name="Zeng Q."/>
            <person name="Gargeya S."/>
            <person name="Fitzgerald M."/>
            <person name="Haas B."/>
            <person name="Abouelleil A."/>
            <person name="Alvarado L."/>
            <person name="Arachchi H.M."/>
            <person name="Berlin A."/>
            <person name="Brown A."/>
            <person name="Chapman S.B."/>
            <person name="Chen Z."/>
            <person name="Dunbar C."/>
            <person name="Freedman E."/>
            <person name="Gearin G."/>
            <person name="Gellesch M."/>
            <person name="Goldberg J."/>
            <person name="Griggs A."/>
            <person name="Gujja S."/>
            <person name="Heiman D."/>
            <person name="Howarth C."/>
            <person name="Larson L."/>
            <person name="Lui A."/>
            <person name="MacDonald P.J.P."/>
            <person name="Mehta T."/>
            <person name="Montmayeur A."/>
            <person name="Murphy C."/>
            <person name="Neiman D."/>
            <person name="Pearson M."/>
            <person name="Priest M."/>
            <person name="Roberts A."/>
            <person name="Saif S."/>
            <person name="Shea T."/>
            <person name="Shenoy N."/>
            <person name="Sisk P."/>
            <person name="Stolte C."/>
            <person name="Sykes S."/>
            <person name="Yandava C."/>
            <person name="Wortman J."/>
            <person name="Nusbaum C."/>
            <person name="Birren B."/>
        </authorList>
    </citation>
    <scope>NUCLEOTIDE SEQUENCE</scope>
    <source>
        <strain evidence="4">R3-111a-1</strain>
    </source>
</reference>
<dbReference type="PROSITE" id="PS00455">
    <property type="entry name" value="AMP_BINDING"/>
    <property type="match status" value="1"/>
</dbReference>
<keyword evidence="1" id="KW-0596">Phosphopantetheine</keyword>
<dbReference type="EnsemblFungi" id="EJT71508">
    <property type="protein sequence ID" value="EJT71508"/>
    <property type="gene ID" value="GGTG_10765"/>
</dbReference>
<evidence type="ECO:0000313" key="5">
    <source>
        <dbReference type="EnsemblFungi" id="EJT71508"/>
    </source>
</evidence>
<dbReference type="InterPro" id="IPR042099">
    <property type="entry name" value="ANL_N_sf"/>
</dbReference>
<accession>J3PB92</accession>
<dbReference type="Pfam" id="PF00501">
    <property type="entry name" value="AMP-binding"/>
    <property type="match status" value="1"/>
</dbReference>
<gene>
    <name evidence="5" type="primary">20351223</name>
    <name evidence="4" type="ORF">GGTG_10765</name>
</gene>
<proteinExistence type="predicted"/>
<dbReference type="InterPro" id="IPR051414">
    <property type="entry name" value="Adenylate-forming_Reductase"/>
</dbReference>
<evidence type="ECO:0000256" key="2">
    <source>
        <dbReference type="ARBA" id="ARBA00022553"/>
    </source>
</evidence>
<dbReference type="PANTHER" id="PTHR43439">
    <property type="entry name" value="PHENYLACETATE-COENZYME A LIGASE"/>
    <property type="match status" value="1"/>
</dbReference>
<dbReference type="GeneID" id="20351223"/>
<name>J3PB92_GAET3</name>
<dbReference type="EMBL" id="GL385400">
    <property type="protein sequence ID" value="EJT71508.1"/>
    <property type="molecule type" value="Genomic_DNA"/>
</dbReference>